<protein>
    <recommendedName>
        <fullName evidence="4">Membrane-associated kinase regulator 4</fullName>
    </recommendedName>
</protein>
<feature type="compositionally biased region" description="Low complexity" evidence="1">
    <location>
        <begin position="249"/>
        <end position="275"/>
    </location>
</feature>
<comment type="caution">
    <text evidence="2">The sequence shown here is derived from an EMBL/GenBank/DDBJ whole genome shotgun (WGS) entry which is preliminary data.</text>
</comment>
<dbReference type="EMBL" id="JACEIK010000725">
    <property type="protein sequence ID" value="MCD7461451.1"/>
    <property type="molecule type" value="Genomic_DNA"/>
</dbReference>
<sequence length="344" mass="38333">MEVSSNSNMFSQFKTSPSQAREFEFQMFPNSIDKDTTTSPADELFHNGKLLPLHLPFGTTQMVEKLLQNPNKSVHGTRKIDVFDESFSTPLFTTTTNTPTSNTPFESCNISPVESCQVSRELNPEEYMFEYSADETSVFPADEEENPKRSWTRKLKQIKNSSFGSKLKSSRSYLKSFFFKSGCSSEYSAAASKTINKGPFPIAKEAKKEPFGQIPRGANSSKGFKKENDRDQDIRGRHRRSFSGAIKRFSTAKSSSSSFSSSTSGSSSASSSNNSNEFQEMHFFKRSSSTYSEIENSIQAAIAHCKNSQQQFNSRKTISDIGVCSLSASKVINEEQDRPGLCRG</sequence>
<evidence type="ECO:0000313" key="2">
    <source>
        <dbReference type="EMBL" id="MCD7461451.1"/>
    </source>
</evidence>
<evidence type="ECO:0008006" key="4">
    <source>
        <dbReference type="Google" id="ProtNLM"/>
    </source>
</evidence>
<feature type="compositionally biased region" description="Basic and acidic residues" evidence="1">
    <location>
        <begin position="224"/>
        <end position="235"/>
    </location>
</feature>
<proteinExistence type="predicted"/>
<evidence type="ECO:0000256" key="1">
    <source>
        <dbReference type="SAM" id="MobiDB-lite"/>
    </source>
</evidence>
<keyword evidence="3" id="KW-1185">Reference proteome</keyword>
<dbReference type="Proteomes" id="UP000823775">
    <property type="component" value="Unassembled WGS sequence"/>
</dbReference>
<feature type="region of interest" description="Disordered" evidence="1">
    <location>
        <begin position="206"/>
        <end position="275"/>
    </location>
</feature>
<evidence type="ECO:0000313" key="3">
    <source>
        <dbReference type="Proteomes" id="UP000823775"/>
    </source>
</evidence>
<gene>
    <name evidence="2" type="ORF">HAX54_046168</name>
</gene>
<organism evidence="2 3">
    <name type="scientific">Datura stramonium</name>
    <name type="common">Jimsonweed</name>
    <name type="synonym">Common thornapple</name>
    <dbReference type="NCBI Taxonomy" id="4076"/>
    <lineage>
        <taxon>Eukaryota</taxon>
        <taxon>Viridiplantae</taxon>
        <taxon>Streptophyta</taxon>
        <taxon>Embryophyta</taxon>
        <taxon>Tracheophyta</taxon>
        <taxon>Spermatophyta</taxon>
        <taxon>Magnoliopsida</taxon>
        <taxon>eudicotyledons</taxon>
        <taxon>Gunneridae</taxon>
        <taxon>Pentapetalae</taxon>
        <taxon>asterids</taxon>
        <taxon>lamiids</taxon>
        <taxon>Solanales</taxon>
        <taxon>Solanaceae</taxon>
        <taxon>Solanoideae</taxon>
        <taxon>Datureae</taxon>
        <taxon>Datura</taxon>
    </lineage>
</organism>
<dbReference type="PANTHER" id="PTHR33312:SF20">
    <property type="entry name" value="MEMBRANE-ASSOCIATED KINASE REGULATOR 4-RELATED"/>
    <property type="match status" value="1"/>
</dbReference>
<dbReference type="InterPro" id="IPR039620">
    <property type="entry name" value="BKI1/MAKR1/3/4"/>
</dbReference>
<name>A0ABS8SRD9_DATST</name>
<accession>A0ABS8SRD9</accession>
<dbReference type="PANTHER" id="PTHR33312">
    <property type="entry name" value="MEMBRANE-ASSOCIATED KINASE REGULATOR 4-RELATED"/>
    <property type="match status" value="1"/>
</dbReference>
<reference evidence="2 3" key="1">
    <citation type="journal article" date="2021" name="BMC Genomics">
        <title>Datura genome reveals duplications of psychoactive alkaloid biosynthetic genes and high mutation rate following tissue culture.</title>
        <authorList>
            <person name="Rajewski A."/>
            <person name="Carter-House D."/>
            <person name="Stajich J."/>
            <person name="Litt A."/>
        </authorList>
    </citation>
    <scope>NUCLEOTIDE SEQUENCE [LARGE SCALE GENOMIC DNA]</scope>
    <source>
        <strain evidence="2">AR-01</strain>
    </source>
</reference>